<dbReference type="Proteomes" id="UP000182409">
    <property type="component" value="Unassembled WGS sequence"/>
</dbReference>
<dbReference type="InterPro" id="IPR036849">
    <property type="entry name" value="Enolase-like_C_sf"/>
</dbReference>
<keyword evidence="9 12" id="KW-0324">Glycolysis</keyword>
<evidence type="ECO:0000256" key="14">
    <source>
        <dbReference type="PIRSR" id="PIRSR001400-2"/>
    </source>
</evidence>
<dbReference type="SMART" id="SM01192">
    <property type="entry name" value="Enolase_C"/>
    <property type="match status" value="1"/>
</dbReference>
<evidence type="ECO:0000256" key="7">
    <source>
        <dbReference type="ARBA" id="ARBA00022723"/>
    </source>
</evidence>
<feature type="binding site" evidence="12 15">
    <location>
        <position position="337"/>
    </location>
    <ligand>
        <name>Mg(2+)</name>
        <dbReference type="ChEBI" id="CHEBI:18420"/>
    </ligand>
</feature>
<protein>
    <recommendedName>
        <fullName evidence="4 12">Enolase</fullName>
        <ecNumber evidence="3 12">4.2.1.11</ecNumber>
    </recommendedName>
    <alternativeName>
        <fullName evidence="12">2-phospho-D-glycerate hydro-lyase</fullName>
    </alternativeName>
    <alternativeName>
        <fullName evidence="12">2-phosphoglycerate dehydratase</fullName>
    </alternativeName>
</protein>
<dbReference type="SUPFAM" id="SSF51604">
    <property type="entry name" value="Enolase C-terminal domain-like"/>
    <property type="match status" value="1"/>
</dbReference>
<keyword evidence="8 12" id="KW-0460">Magnesium</keyword>
<dbReference type="CDD" id="cd03313">
    <property type="entry name" value="enolase"/>
    <property type="match status" value="1"/>
</dbReference>
<keyword evidence="7 12" id="KW-0479">Metal-binding</keyword>
<comment type="similarity">
    <text evidence="2 12">Belongs to the enolase family.</text>
</comment>
<accession>A0A1H4J572</accession>
<feature type="binding site" evidence="14">
    <location>
        <position position="204"/>
    </location>
    <ligand>
        <name>substrate</name>
    </ligand>
</feature>
<keyword evidence="10 12" id="KW-0456">Lyase</keyword>
<reference evidence="18 19" key="1">
    <citation type="submission" date="2016-10" db="EMBL/GenBank/DDBJ databases">
        <authorList>
            <person name="de Groot N.N."/>
        </authorList>
    </citation>
    <scope>NUCLEOTIDE SEQUENCE [LARGE SCALE GENOMIC DNA]</scope>
    <source>
        <strain evidence="18 19">AB35.6</strain>
    </source>
</reference>
<dbReference type="InterPro" id="IPR000941">
    <property type="entry name" value="Enolase"/>
</dbReference>
<keyword evidence="6 12" id="KW-0964">Secreted</keyword>
<feature type="binding site" evidence="12">
    <location>
        <position position="419"/>
    </location>
    <ligand>
        <name>(2R)-2-phosphoglycerate</name>
        <dbReference type="ChEBI" id="CHEBI:58289"/>
    </ligand>
</feature>
<dbReference type="PANTHER" id="PTHR11902">
    <property type="entry name" value="ENOLASE"/>
    <property type="match status" value="1"/>
</dbReference>
<feature type="binding site" evidence="14">
    <location>
        <position position="440"/>
    </location>
    <ligand>
        <name>substrate</name>
    </ligand>
</feature>
<dbReference type="NCBIfam" id="TIGR01060">
    <property type="entry name" value="eno"/>
    <property type="match status" value="1"/>
</dbReference>
<dbReference type="FunFam" id="3.20.20.120:FF:000001">
    <property type="entry name" value="Enolase"/>
    <property type="match status" value="1"/>
</dbReference>
<comment type="catalytic activity">
    <reaction evidence="12">
        <text>(2R)-2-phosphoglycerate = phosphoenolpyruvate + H2O</text>
        <dbReference type="Rhea" id="RHEA:10164"/>
        <dbReference type="ChEBI" id="CHEBI:15377"/>
        <dbReference type="ChEBI" id="CHEBI:58289"/>
        <dbReference type="ChEBI" id="CHEBI:58702"/>
        <dbReference type="EC" id="4.2.1.11"/>
    </reaction>
</comment>
<evidence type="ECO:0000256" key="15">
    <source>
        <dbReference type="PIRSR" id="PIRSR001400-3"/>
    </source>
</evidence>
<feature type="active site" description="Proton donor" evidence="12 13">
    <location>
        <position position="254"/>
    </location>
</feature>
<feature type="binding site" evidence="14">
    <location>
        <position position="337"/>
    </location>
    <ligand>
        <name>substrate</name>
    </ligand>
</feature>
<dbReference type="Pfam" id="PF00113">
    <property type="entry name" value="Enolase_C"/>
    <property type="match status" value="1"/>
</dbReference>
<evidence type="ECO:0000256" key="6">
    <source>
        <dbReference type="ARBA" id="ARBA00022525"/>
    </source>
</evidence>
<comment type="pathway">
    <text evidence="1 12">Carbohydrate degradation; glycolysis; pyruvate from D-glyceraldehyde 3-phosphate: step 4/5.</text>
</comment>
<dbReference type="Gene3D" id="3.30.390.10">
    <property type="entry name" value="Enolase-like, N-terminal domain"/>
    <property type="match status" value="1"/>
</dbReference>
<proteinExistence type="inferred from homology"/>
<feature type="binding site" evidence="12 15">
    <location>
        <position position="364"/>
    </location>
    <ligand>
        <name>Mg(2+)</name>
        <dbReference type="ChEBI" id="CHEBI:18420"/>
    </ligand>
</feature>
<gene>
    <name evidence="12" type="primary">eno</name>
    <name evidence="18" type="ORF">SAMN05443244_0369</name>
</gene>
<comment type="subcellular location">
    <subcellularLocation>
        <location evidence="12">Cytoplasm</location>
    </subcellularLocation>
    <subcellularLocation>
        <location evidence="12">Secreted</location>
    </subcellularLocation>
    <subcellularLocation>
        <location evidence="12">Cell surface</location>
    </subcellularLocation>
    <text evidence="12">Fractions of enolase are present in both the cytoplasm and on the cell surface.</text>
</comment>
<dbReference type="PROSITE" id="PS00164">
    <property type="entry name" value="ENOLASE"/>
    <property type="match status" value="1"/>
</dbReference>
<dbReference type="GO" id="GO:0000015">
    <property type="term" value="C:phosphopyruvate hydratase complex"/>
    <property type="evidence" value="ECO:0007669"/>
    <property type="project" value="InterPro"/>
</dbReference>
<evidence type="ECO:0000256" key="13">
    <source>
        <dbReference type="PIRSR" id="PIRSR001400-1"/>
    </source>
</evidence>
<evidence type="ECO:0000313" key="18">
    <source>
        <dbReference type="EMBL" id="SEB41361.1"/>
    </source>
</evidence>
<feature type="binding site" evidence="12">
    <location>
        <position position="418"/>
    </location>
    <ligand>
        <name>(2R)-2-phosphoglycerate</name>
        <dbReference type="ChEBI" id="CHEBI:58289"/>
    </ligand>
</feature>
<dbReference type="GO" id="GO:0006096">
    <property type="term" value="P:glycolytic process"/>
    <property type="evidence" value="ECO:0007669"/>
    <property type="project" value="UniProtKB-UniRule"/>
</dbReference>
<dbReference type="HAMAP" id="MF_00318">
    <property type="entry name" value="Enolase"/>
    <property type="match status" value="1"/>
</dbReference>
<dbReference type="GO" id="GO:0004634">
    <property type="term" value="F:phosphopyruvate hydratase activity"/>
    <property type="evidence" value="ECO:0007669"/>
    <property type="project" value="UniProtKB-UniRule"/>
</dbReference>
<evidence type="ECO:0000256" key="5">
    <source>
        <dbReference type="ARBA" id="ARBA00022490"/>
    </source>
</evidence>
<feature type="binding site" evidence="12 15">
    <location>
        <position position="291"/>
    </location>
    <ligand>
        <name>Mg(2+)</name>
        <dbReference type="ChEBI" id="CHEBI:18420"/>
    </ligand>
</feature>
<dbReference type="EC" id="4.2.1.11" evidence="3 12"/>
<dbReference type="SFLD" id="SFLDG00178">
    <property type="entry name" value="enolase"/>
    <property type="match status" value="1"/>
</dbReference>
<evidence type="ECO:0000256" key="9">
    <source>
        <dbReference type="ARBA" id="ARBA00023152"/>
    </source>
</evidence>
<organism evidence="18 19">
    <name type="scientific">Terriglobus roseus</name>
    <dbReference type="NCBI Taxonomy" id="392734"/>
    <lineage>
        <taxon>Bacteria</taxon>
        <taxon>Pseudomonadati</taxon>
        <taxon>Acidobacteriota</taxon>
        <taxon>Terriglobia</taxon>
        <taxon>Terriglobales</taxon>
        <taxon>Acidobacteriaceae</taxon>
        <taxon>Terriglobus</taxon>
    </lineage>
</organism>
<evidence type="ECO:0000256" key="11">
    <source>
        <dbReference type="ARBA" id="ARBA00045763"/>
    </source>
</evidence>
<dbReference type="PANTHER" id="PTHR11902:SF1">
    <property type="entry name" value="ENOLASE"/>
    <property type="match status" value="1"/>
</dbReference>
<feature type="binding site" evidence="14">
    <location>
        <position position="213"/>
    </location>
    <ligand>
        <name>substrate</name>
    </ligand>
</feature>
<evidence type="ECO:0000259" key="16">
    <source>
        <dbReference type="SMART" id="SM01192"/>
    </source>
</evidence>
<feature type="binding site" evidence="12">
    <location>
        <position position="440"/>
    </location>
    <ligand>
        <name>(2R)-2-phosphoglycerate</name>
        <dbReference type="ChEBI" id="CHEBI:58289"/>
    </ligand>
</feature>
<dbReference type="EMBL" id="FNSD01000001">
    <property type="protein sequence ID" value="SEB41361.1"/>
    <property type="molecule type" value="Genomic_DNA"/>
</dbReference>
<dbReference type="GO" id="GO:0005576">
    <property type="term" value="C:extracellular region"/>
    <property type="evidence" value="ECO:0007669"/>
    <property type="project" value="UniProtKB-SubCell"/>
</dbReference>
<dbReference type="Pfam" id="PF03952">
    <property type="entry name" value="Enolase_N"/>
    <property type="match status" value="1"/>
</dbReference>
<dbReference type="PIRSF" id="PIRSF001400">
    <property type="entry name" value="Enolase"/>
    <property type="match status" value="1"/>
</dbReference>
<dbReference type="InterPro" id="IPR020811">
    <property type="entry name" value="Enolase_N"/>
</dbReference>
<dbReference type="InterPro" id="IPR029017">
    <property type="entry name" value="Enolase-like_N"/>
</dbReference>
<comment type="cofactor">
    <cofactor evidence="12">
        <name>Mg(2+)</name>
        <dbReference type="ChEBI" id="CHEBI:18420"/>
    </cofactor>
    <text evidence="12">Binds a second Mg(2+) ion via substrate during catalysis.</text>
</comment>
<evidence type="ECO:0000256" key="3">
    <source>
        <dbReference type="ARBA" id="ARBA00012058"/>
    </source>
</evidence>
<feature type="domain" description="Enolase N-terminal" evidence="17">
    <location>
        <begin position="53"/>
        <end position="183"/>
    </location>
</feature>
<dbReference type="GO" id="GO:0009986">
    <property type="term" value="C:cell surface"/>
    <property type="evidence" value="ECO:0007669"/>
    <property type="project" value="UniProtKB-SubCell"/>
</dbReference>
<dbReference type="FunFam" id="3.30.390.10:FF:000001">
    <property type="entry name" value="Enolase"/>
    <property type="match status" value="1"/>
</dbReference>
<comment type="cofactor">
    <cofactor evidence="15">
        <name>Mg(2+)</name>
        <dbReference type="ChEBI" id="CHEBI:18420"/>
    </cofactor>
    <text evidence="15">Mg(2+) is required for catalysis and for stabilizing the dimer.</text>
</comment>
<evidence type="ECO:0000256" key="12">
    <source>
        <dbReference type="HAMAP-Rule" id="MF_00318"/>
    </source>
</evidence>
<feature type="domain" description="Enolase C-terminal TIM barrel" evidence="16">
    <location>
        <begin position="188"/>
        <end position="477"/>
    </location>
</feature>
<evidence type="ECO:0000256" key="1">
    <source>
        <dbReference type="ARBA" id="ARBA00005031"/>
    </source>
</evidence>
<feature type="binding site" evidence="14">
    <location>
        <position position="364"/>
    </location>
    <ligand>
        <name>substrate</name>
    </ligand>
</feature>
<dbReference type="SFLD" id="SFLDF00002">
    <property type="entry name" value="enolase"/>
    <property type="match status" value="1"/>
</dbReference>
<evidence type="ECO:0000256" key="4">
    <source>
        <dbReference type="ARBA" id="ARBA00017068"/>
    </source>
</evidence>
<evidence type="ECO:0000256" key="8">
    <source>
        <dbReference type="ARBA" id="ARBA00022842"/>
    </source>
</evidence>
<evidence type="ECO:0000256" key="10">
    <source>
        <dbReference type="ARBA" id="ARBA00023239"/>
    </source>
</evidence>
<comment type="function">
    <text evidence="11 12">Catalyzes the reversible conversion of 2-phosphoglycerate (2-PG) into phosphoenolpyruvate (PEP). It is essential for the degradation of carbohydrates via glycolysis.</text>
</comment>
<dbReference type="Gene3D" id="3.20.20.120">
    <property type="entry name" value="Enolase-like C-terminal domain"/>
    <property type="match status" value="1"/>
</dbReference>
<feature type="binding site" evidence="12">
    <location>
        <position position="389"/>
    </location>
    <ligand>
        <name>(2R)-2-phosphoglycerate</name>
        <dbReference type="ChEBI" id="CHEBI:58289"/>
    </ligand>
</feature>
<dbReference type="SMART" id="SM01193">
    <property type="entry name" value="Enolase_N"/>
    <property type="match status" value="1"/>
</dbReference>
<evidence type="ECO:0000313" key="19">
    <source>
        <dbReference type="Proteomes" id="UP000182409"/>
    </source>
</evidence>
<name>A0A1H4J572_9BACT</name>
<feature type="active site" description="Proton acceptor" evidence="12 13">
    <location>
        <position position="389"/>
    </location>
</feature>
<keyword evidence="5 12" id="KW-0963">Cytoplasm</keyword>
<sequence>MAELLETIVGAGGSSIAVDRRAKLNDRLQHRIIAHGGILAPHAGEGKGNMTEIVSITAREILDSRGNPTVEADVTLAGGAIGRAAVPSGASTGEHEAVELRDGDKEVYLGKGVLQAVENVESSIAPELSGMDATNQRLIDATMLALDGSPNKANLGANAILAVSMACARASANALKMPLYRYLGGVNACLLPTPMMNILNGGAHADNNVDFQEFMIMPVGAESFGDALRWGTEVFHTLKGVLKKKGYNTAVGDEGGFAPSLKSNEEALELILESIQLAGYEAGEDIVLALDPAASEFYNKEAGKYIFKKSDKSEKSSAEMAAYWADWVRQYPIVSIEDGLAEDDWDGWKILTDEIGDRCQLVGDDLFVTNTKRLREGIEKGVANSILIKVNQIGTVTETLESIELARRYGYTSIISHRSGETEDTFIADLAVATNAGQIKTGSASRTDRIAKYNQLLRIEEELGQGAEYLGIESINCD</sequence>
<dbReference type="InterPro" id="IPR020809">
    <property type="entry name" value="Enolase_CS"/>
</dbReference>
<dbReference type="PRINTS" id="PR00148">
    <property type="entry name" value="ENOLASE"/>
</dbReference>
<feature type="binding site" evidence="14">
    <location>
        <begin position="416"/>
        <end position="419"/>
    </location>
    <ligand>
        <name>substrate</name>
    </ligand>
</feature>
<dbReference type="AlphaFoldDB" id="A0A1H4J572"/>
<dbReference type="InterPro" id="IPR020810">
    <property type="entry name" value="Enolase_C"/>
</dbReference>
<evidence type="ECO:0000259" key="17">
    <source>
        <dbReference type="SMART" id="SM01193"/>
    </source>
</evidence>
<dbReference type="SUPFAM" id="SSF54826">
    <property type="entry name" value="Enolase N-terminal domain-like"/>
    <property type="match status" value="1"/>
</dbReference>
<evidence type="ECO:0000256" key="2">
    <source>
        <dbReference type="ARBA" id="ARBA00009604"/>
    </source>
</evidence>
<dbReference type="GO" id="GO:0000287">
    <property type="term" value="F:magnesium ion binding"/>
    <property type="evidence" value="ECO:0007669"/>
    <property type="project" value="UniProtKB-UniRule"/>
</dbReference>
<dbReference type="SFLD" id="SFLDS00001">
    <property type="entry name" value="Enolase"/>
    <property type="match status" value="1"/>
</dbReference>
<feature type="binding site" evidence="12">
    <location>
        <position position="212"/>
    </location>
    <ligand>
        <name>(2R)-2-phosphoglycerate</name>
        <dbReference type="ChEBI" id="CHEBI:58289"/>
    </ligand>
</feature>
<dbReference type="UniPathway" id="UPA00109">
    <property type="reaction ID" value="UER00187"/>
</dbReference>